<comment type="subcellular location">
    <molecule>Matrix protein p17</molecule>
    <subcellularLocation>
        <location evidence="17">Virion membrane</location>
        <topology evidence="17">Lipid-anchor</topology>
    </subcellularLocation>
    <subcellularLocation>
        <location evidence="17">Host nucleus</location>
    </subcellularLocation>
    <subcellularLocation>
        <location evidence="17">Host cytoplasm</location>
    </subcellularLocation>
</comment>
<comment type="PTM">
    <molecule>Gag-Pol polyprotein</molecule>
    <text evidence="17">Specific enzymatic cleavages by the viral protease yield mature proteins.</text>
</comment>
<evidence type="ECO:0000256" key="10">
    <source>
        <dbReference type="ARBA" id="ARBA00022833"/>
    </source>
</evidence>
<dbReference type="Pfam" id="PF00540">
    <property type="entry name" value="Gag_p17"/>
    <property type="match status" value="1"/>
</dbReference>
<dbReference type="GO" id="GO:0055036">
    <property type="term" value="C:virion membrane"/>
    <property type="evidence" value="ECO:0007669"/>
    <property type="project" value="UniProtKB-SubCell"/>
</dbReference>
<evidence type="ECO:0000256" key="16">
    <source>
        <dbReference type="PROSITE-ProRule" id="PRU00047"/>
    </source>
</evidence>
<evidence type="ECO:0000256" key="9">
    <source>
        <dbReference type="ARBA" id="ARBA00022771"/>
    </source>
</evidence>
<dbReference type="GO" id="GO:0019013">
    <property type="term" value="C:viral nucleocapsid"/>
    <property type="evidence" value="ECO:0007669"/>
    <property type="project" value="UniProtKB-KW"/>
</dbReference>
<reference evidence="20" key="1">
    <citation type="submission" date="2017-08" db="EMBL/GenBank/DDBJ databases">
        <title>vpu and nef cooperate to allow efficient replication of HIV-1-like SIVagm chimeras in African Green Monkeys without causing disease.</title>
        <authorList>
            <person name="Joas S."/>
            <person name="Parrish E."/>
            <person name="Gnanadurai C.W."/>
            <person name="Lump E."/>
            <person name="Steurzel C.M."/>
            <person name="Parrish N.F."/>
            <person name="Learn G.H."/>
            <person name="Sauermann U."/>
            <person name="Toepfer K."/>
            <person name="Schultheiss T."/>
            <person name="Billingsley J.M."/>
            <person name="Bosinger S."/>
            <person name="Silvestri G."/>
            <person name="Apetrei C."/>
            <person name="Huot N."/>
            <person name="Garcia-Tellez T."/>
            <person name="Mueller-Trutwin M."/>
            <person name="Hotter D."/>
            <person name="Sauter D."/>
            <person name="Hahn B.H."/>
            <person name="Stahl-Hennig C."/>
            <person name="Kirchhoff F."/>
        </authorList>
    </citation>
    <scope>NUCLEOTIDE SEQUENCE</scope>
</reference>
<keyword evidence="8" id="KW-0688">Ribosomal frameshifting</keyword>
<keyword evidence="3 17" id="KW-0945">Host-virus interaction</keyword>
<keyword evidence="6 17" id="KW-0479">Metal-binding</keyword>
<protein>
    <recommendedName>
        <fullName evidence="17">Gag polyprotein</fullName>
    </recommendedName>
    <component>
        <recommendedName>
            <fullName evidence="17">Matrix protein p17</fullName>
            <shortName evidence="17">MA</shortName>
        </recommendedName>
    </component>
</protein>
<evidence type="ECO:0000256" key="17">
    <source>
        <dbReference type="RuleBase" id="RU004487"/>
    </source>
</evidence>
<gene>
    <name evidence="20" type="primary">gag</name>
</gene>
<feature type="compositionally biased region" description="Polar residues" evidence="18">
    <location>
        <begin position="114"/>
        <end position="128"/>
    </location>
</feature>
<evidence type="ECO:0000256" key="13">
    <source>
        <dbReference type="ARBA" id="ARBA00023086"/>
    </source>
</evidence>
<feature type="compositionally biased region" description="Basic and acidic residues" evidence="18">
    <location>
        <begin position="484"/>
        <end position="493"/>
    </location>
</feature>
<keyword evidence="15" id="KW-0449">Lipoprotein</keyword>
<keyword evidence="1 17" id="KW-0167">Capsid protein</keyword>
<evidence type="ECO:0000259" key="19">
    <source>
        <dbReference type="PROSITE" id="PS50158"/>
    </source>
</evidence>
<dbReference type="SMART" id="SM00343">
    <property type="entry name" value="ZnF_C2HC"/>
    <property type="match status" value="2"/>
</dbReference>
<feature type="domain" description="CCHC-type" evidence="19">
    <location>
        <begin position="439"/>
        <end position="454"/>
    </location>
</feature>
<evidence type="ECO:0000256" key="3">
    <source>
        <dbReference type="ARBA" id="ARBA00022581"/>
    </source>
</evidence>
<dbReference type="GO" id="GO:0008270">
    <property type="term" value="F:zinc ion binding"/>
    <property type="evidence" value="ECO:0007669"/>
    <property type="project" value="UniProtKB-KW"/>
</dbReference>
<dbReference type="SUPFAM" id="SSF47353">
    <property type="entry name" value="Retrovirus capsid dimerization domain-like"/>
    <property type="match status" value="1"/>
</dbReference>
<dbReference type="GO" id="GO:0042025">
    <property type="term" value="C:host cell nucleus"/>
    <property type="evidence" value="ECO:0007669"/>
    <property type="project" value="UniProtKB-SubCell"/>
</dbReference>
<dbReference type="PANTHER" id="PTHR40389">
    <property type="entry name" value="ENDOGENOUS RETROVIRUS GROUP K MEMBER 24 GAG POLYPROTEIN-RELATED"/>
    <property type="match status" value="1"/>
</dbReference>
<organismHost>
    <name type="scientific">Cercopithecidae</name>
    <name type="common">Old World monkeys</name>
    <dbReference type="NCBI Taxonomy" id="9527"/>
</organismHost>
<dbReference type="InterPro" id="IPR008916">
    <property type="entry name" value="Retrov_capsid_C"/>
</dbReference>
<dbReference type="InterPro" id="IPR008919">
    <property type="entry name" value="Retrov_capsid_N"/>
</dbReference>
<evidence type="ECO:0000256" key="14">
    <source>
        <dbReference type="ARBA" id="ARBA00023200"/>
    </source>
</evidence>
<dbReference type="Pfam" id="PF00607">
    <property type="entry name" value="Gag_p24"/>
    <property type="match status" value="1"/>
</dbReference>
<evidence type="ECO:0000256" key="6">
    <source>
        <dbReference type="ARBA" id="ARBA00022723"/>
    </source>
</evidence>
<dbReference type="Gene3D" id="1.20.5.760">
    <property type="entry name" value="Single helix bin"/>
    <property type="match status" value="1"/>
</dbReference>
<keyword evidence="9 16" id="KW-0863">Zinc-finger</keyword>
<feature type="region of interest" description="Disordered" evidence="18">
    <location>
        <begin position="112"/>
        <end position="141"/>
    </location>
</feature>
<keyword evidence="7" id="KW-0677">Repeat</keyword>
<evidence type="ECO:0000256" key="5">
    <source>
        <dbReference type="ARBA" id="ARBA00022707"/>
    </source>
</evidence>
<keyword evidence="11 17" id="KW-0946">Virion</keyword>
<proteinExistence type="predicted"/>
<dbReference type="InterPro" id="IPR045345">
    <property type="entry name" value="Gag_p24_C"/>
</dbReference>
<evidence type="ECO:0000256" key="18">
    <source>
        <dbReference type="SAM" id="MobiDB-lite"/>
    </source>
</evidence>
<dbReference type="Gene3D" id="4.10.60.10">
    <property type="entry name" value="Zinc finger, CCHC-type"/>
    <property type="match status" value="1"/>
</dbReference>
<evidence type="ECO:0000256" key="2">
    <source>
        <dbReference type="ARBA" id="ARBA00022562"/>
    </source>
</evidence>
<keyword evidence="14 17" id="KW-1035">Host cytoplasm</keyword>
<dbReference type="InterPro" id="IPR000071">
    <property type="entry name" value="Lentvrl_matrix_N"/>
</dbReference>
<keyword evidence="10 17" id="KW-0862">Zinc</keyword>
<dbReference type="InterPro" id="IPR012344">
    <property type="entry name" value="Matrix_HIV/RSV_N"/>
</dbReference>
<dbReference type="GO" id="GO:0030430">
    <property type="term" value="C:host cell cytoplasm"/>
    <property type="evidence" value="ECO:0007669"/>
    <property type="project" value="UniProtKB-SubCell"/>
</dbReference>
<dbReference type="PRINTS" id="PR00234">
    <property type="entry name" value="HIV1MATRIX"/>
</dbReference>
<accession>A0A2P1DPZ6</accession>
<comment type="subcellular location">
    <subcellularLocation>
        <location evidence="17">Virion</location>
    </subcellularLocation>
    <subcellularLocation>
        <location evidence="17">Host cytoplasm</location>
    </subcellularLocation>
    <subcellularLocation>
        <location evidence="17">Host nucleus</location>
    </subcellularLocation>
</comment>
<dbReference type="SUPFAM" id="SSF47836">
    <property type="entry name" value="Retroviral matrix proteins"/>
    <property type="match status" value="1"/>
</dbReference>
<dbReference type="InterPro" id="IPR036875">
    <property type="entry name" value="Znf_CCHC_sf"/>
</dbReference>
<dbReference type="SUPFAM" id="SSF57756">
    <property type="entry name" value="Retrovirus zinc finger-like domains"/>
    <property type="match status" value="1"/>
</dbReference>
<dbReference type="Pfam" id="PF19317">
    <property type="entry name" value="Gag_p24_C"/>
    <property type="match status" value="1"/>
</dbReference>
<dbReference type="Gene3D" id="1.10.375.10">
    <property type="entry name" value="Human Immunodeficiency Virus Type 1 Capsid Protein"/>
    <property type="match status" value="1"/>
</dbReference>
<organismHost>
    <name type="scientific">Pan troglodytes</name>
    <name type="common">Chimpanzee</name>
    <dbReference type="NCBI Taxonomy" id="9598"/>
</organismHost>
<dbReference type="Gene3D" id="1.10.150.90">
    <property type="entry name" value="Immunodeficiency lentiviruses, gag gene matrix protein p17"/>
    <property type="match status" value="1"/>
</dbReference>
<keyword evidence="12 17" id="KW-0694">RNA-binding</keyword>
<evidence type="ECO:0000256" key="8">
    <source>
        <dbReference type="ARBA" id="ARBA00022758"/>
    </source>
</evidence>
<sequence>MGASNSVLSGRKLDAFELVRLRPNGKKKYKLRHLVWASKELDRFGLSANLLETKEGVVKILSVLLPLVPTGSENLIALFNLCCVLACVHAEIKVKDTEEAKTKIKQEVPLEMTESATVTSSGQKQELQQGKKNEAIAPSGGGSQNYPIVSVNNQWVHQPLSPRTLNAWVKVIEEKKFSAEVVPMFSALAEGAIPYDINQMLNAVGDHQGALQIVKDVINEEAADWDLRHPPPQQPPAQGVLREPQGSDIAGTTSTIPEQIEWTTRAQNAINVGNIYKGWIILGLQKCVKMYNPVNILDIKQGPKEPFKDYVDRFYKALRAEQTDPAVKNWMTQSLLIQNANPDCKTVLRGLGMNPTLEEMLTACQGIGGAQHKARLMAEAMSAAFQQQTMGNIFVQQGARPKGLPRGGQRPINPNLKCYNCGKTGHIARFCRAPRRQGCWKCGSPDHQMKDCQKQVNFLGFGPWGRGKPRNFPLTSVRPTAPPMERDYSRPEENWYANRPPTAGSGPDDPATALLKQYAVQGRKQRQSRQSSPPQQSPYEEAYSSLRSLFGEDQ</sequence>
<keyword evidence="4" id="KW-1188">Viral release from host cell</keyword>
<evidence type="ECO:0000256" key="7">
    <source>
        <dbReference type="ARBA" id="ARBA00022737"/>
    </source>
</evidence>
<evidence type="ECO:0000256" key="15">
    <source>
        <dbReference type="ARBA" id="ARBA00023288"/>
    </source>
</evidence>
<keyword evidence="5" id="KW-0519">Myristate</keyword>
<dbReference type="InterPro" id="IPR050195">
    <property type="entry name" value="Primate_lentivir_Gag_pol-like"/>
</dbReference>
<feature type="domain" description="CCHC-type" evidence="19">
    <location>
        <begin position="417"/>
        <end position="432"/>
    </location>
</feature>
<evidence type="ECO:0000256" key="4">
    <source>
        <dbReference type="ARBA" id="ARBA00022612"/>
    </source>
</evidence>
<dbReference type="PROSITE" id="PS50158">
    <property type="entry name" value="ZF_CCHC"/>
    <property type="match status" value="2"/>
</dbReference>
<dbReference type="Pfam" id="PF00098">
    <property type="entry name" value="zf-CCHC"/>
    <property type="match status" value="2"/>
</dbReference>
<dbReference type="EMBL" id="MF774881">
    <property type="protein sequence ID" value="AVK70367.1"/>
    <property type="molecule type" value="Genomic_DNA"/>
</dbReference>
<keyword evidence="2 17" id="KW-1048">Host nucleus</keyword>
<dbReference type="GO" id="GO:0075523">
    <property type="term" value="P:viral translational frameshifting"/>
    <property type="evidence" value="ECO:0007669"/>
    <property type="project" value="UniProtKB-KW"/>
</dbReference>
<organism evidence="20">
    <name type="scientific">Simian immunodeficiency virus</name>
    <name type="common">SIV</name>
    <dbReference type="NCBI Taxonomy" id="11723"/>
    <lineage>
        <taxon>Viruses</taxon>
        <taxon>Riboviria</taxon>
        <taxon>Pararnavirae</taxon>
        <taxon>Artverviricota</taxon>
        <taxon>Revtraviricetes</taxon>
        <taxon>Ortervirales</taxon>
        <taxon>Retroviridae</taxon>
        <taxon>Orthoretrovirinae</taxon>
        <taxon>Lentivirus</taxon>
        <taxon>Lentivirus simimdef</taxon>
    </lineage>
</organism>
<evidence type="ECO:0000256" key="1">
    <source>
        <dbReference type="ARBA" id="ARBA00022561"/>
    </source>
</evidence>
<dbReference type="InterPro" id="IPR010999">
    <property type="entry name" value="Retrovr_matrix"/>
</dbReference>
<feature type="region of interest" description="Disordered" evidence="18">
    <location>
        <begin position="470"/>
        <end position="554"/>
    </location>
</feature>
<dbReference type="SUPFAM" id="SSF47943">
    <property type="entry name" value="Retrovirus capsid protein, N-terminal core domain"/>
    <property type="match status" value="1"/>
</dbReference>
<name>A0A2P1DPZ6_SIV</name>
<evidence type="ECO:0000256" key="11">
    <source>
        <dbReference type="ARBA" id="ARBA00022844"/>
    </source>
</evidence>
<evidence type="ECO:0000256" key="12">
    <source>
        <dbReference type="ARBA" id="ARBA00022884"/>
    </source>
</evidence>
<dbReference type="InterPro" id="IPR001878">
    <property type="entry name" value="Znf_CCHC"/>
</dbReference>
<dbReference type="PANTHER" id="PTHR40389:SF2">
    <property type="entry name" value="ENDOGENOUS RETROVIRUS GROUP K MEMBER 24 GAG POLYPROTEIN-RELATED"/>
    <property type="match status" value="1"/>
</dbReference>
<dbReference type="GO" id="GO:0003723">
    <property type="term" value="F:RNA binding"/>
    <property type="evidence" value="ECO:0007669"/>
    <property type="project" value="UniProtKB-KW"/>
</dbReference>
<dbReference type="GO" id="GO:0005198">
    <property type="term" value="F:structural molecule activity"/>
    <property type="evidence" value="ECO:0007669"/>
    <property type="project" value="InterPro"/>
</dbReference>
<keyword evidence="13 17" id="KW-0543">Viral nucleoprotein</keyword>
<dbReference type="Gene3D" id="1.10.1200.30">
    <property type="match status" value="1"/>
</dbReference>
<feature type="compositionally biased region" description="Low complexity" evidence="18">
    <location>
        <begin position="528"/>
        <end position="538"/>
    </location>
</feature>
<evidence type="ECO:0000313" key="20">
    <source>
        <dbReference type="EMBL" id="AVK70367.1"/>
    </source>
</evidence>